<evidence type="ECO:0000313" key="2">
    <source>
        <dbReference type="EMBL" id="SDF04336.1"/>
    </source>
</evidence>
<reference evidence="2 3" key="1">
    <citation type="submission" date="2016-10" db="EMBL/GenBank/DDBJ databases">
        <authorList>
            <person name="de Groot N.N."/>
        </authorList>
    </citation>
    <scope>NUCLEOTIDE SEQUENCE [LARGE SCALE GENOMIC DNA]</scope>
    <source>
        <strain evidence="3">DSM 938 / 37b4</strain>
    </source>
</reference>
<accession>A0A1G7HVQ3</accession>
<dbReference type="Pfam" id="PF13403">
    <property type="entry name" value="Hint_2"/>
    <property type="match status" value="1"/>
</dbReference>
<evidence type="ECO:0000259" key="1">
    <source>
        <dbReference type="Pfam" id="PF13403"/>
    </source>
</evidence>
<evidence type="ECO:0000313" key="3">
    <source>
        <dbReference type="Proteomes" id="UP000183812"/>
    </source>
</evidence>
<dbReference type="Proteomes" id="UP000183812">
    <property type="component" value="Unassembled WGS sequence"/>
</dbReference>
<protein>
    <submittedName>
        <fullName evidence="2">Hint domain-containing protein</fullName>
    </submittedName>
</protein>
<dbReference type="RefSeq" id="WP_081348843.1">
    <property type="nucleotide sequence ID" value="NZ_CP119563.1"/>
</dbReference>
<organism evidence="2 3">
    <name type="scientific">Rhodobacter capsulatus</name>
    <name type="common">Rhodopseudomonas capsulata</name>
    <dbReference type="NCBI Taxonomy" id="1061"/>
    <lineage>
        <taxon>Bacteria</taxon>
        <taxon>Pseudomonadati</taxon>
        <taxon>Pseudomonadota</taxon>
        <taxon>Alphaproteobacteria</taxon>
        <taxon>Rhodobacterales</taxon>
        <taxon>Rhodobacter group</taxon>
        <taxon>Rhodobacter</taxon>
    </lineage>
</organism>
<dbReference type="InterPro" id="IPR028992">
    <property type="entry name" value="Hedgehog/Intein_dom"/>
</dbReference>
<dbReference type="EMBL" id="FNAY01000006">
    <property type="protein sequence ID" value="SDF04336.1"/>
    <property type="molecule type" value="Genomic_DNA"/>
</dbReference>
<feature type="domain" description="Hedgehog/Intein (Hint)" evidence="1">
    <location>
        <begin position="39"/>
        <end position="166"/>
    </location>
</feature>
<sequence length="176" mass="18603">MDRQATGREQGGARGPLSSASAFTFDSRLGAESAHGVAGFALGSRVTTMDGLLPVEFLTLGDRIVTRSGMRVLRGLSSLPLVSRLVGIAPGALGHDRPGQAMVLGAGTQVLLRDWRAEVMFGTAQALVAVERLIDGQFITRITGCKIRIFALHFEAPEVIYADGVEIGCNPLALRS</sequence>
<dbReference type="OrthoDB" id="7873527at2"/>
<name>A0A1G7HVQ3_RHOCA</name>
<dbReference type="AlphaFoldDB" id="A0A1G7HVQ3"/>
<proteinExistence type="predicted"/>
<gene>
    <name evidence="2" type="ORF">SAMN04244550_01573</name>
</gene>